<name>A0ABY6BDH0_9GAMM</name>
<evidence type="ECO:0000313" key="3">
    <source>
        <dbReference type="Proteomes" id="UP001064632"/>
    </source>
</evidence>
<reference evidence="2" key="1">
    <citation type="submission" date="2022-09" db="EMBL/GenBank/DDBJ databases">
        <title>Tahibacter sp. nov., isolated from a fresh water.</title>
        <authorList>
            <person name="Baek J.H."/>
            <person name="Lee J.K."/>
            <person name="Kim J.M."/>
            <person name="Jeon C.O."/>
        </authorList>
    </citation>
    <scope>NUCLEOTIDE SEQUENCE</scope>
    <source>
        <strain evidence="2">W38</strain>
    </source>
</reference>
<gene>
    <name evidence="2" type="ORF">N4264_00015</name>
</gene>
<organism evidence="2 3">
    <name type="scientific">Tahibacter amnicola</name>
    <dbReference type="NCBI Taxonomy" id="2976241"/>
    <lineage>
        <taxon>Bacteria</taxon>
        <taxon>Pseudomonadati</taxon>
        <taxon>Pseudomonadota</taxon>
        <taxon>Gammaproteobacteria</taxon>
        <taxon>Lysobacterales</taxon>
        <taxon>Rhodanobacteraceae</taxon>
        <taxon>Tahibacter</taxon>
    </lineage>
</organism>
<keyword evidence="1" id="KW-0732">Signal</keyword>
<proteinExistence type="predicted"/>
<keyword evidence="3" id="KW-1185">Reference proteome</keyword>
<sequence>MFTMKRVLATLILAACTAGGAVTAQAATDLTTRMELGNNTAALAAQAALGQLSASLAAEEGSLPAGFPLEVTDVQDLRRATIGFGYEEFTADPAALMAGDSLEKAARPSGTWRYTVLVDGQPVGMMSMAYVGGKWEVASIGAARLANEVNDAVAQMQKGQSLRVIRVPQATSDFVEIKGAGQKAKFVPLDAARRSLDIQQALVTKQGQAVDESAFAASLRDTVSRNLTQ</sequence>
<protein>
    <submittedName>
        <fullName evidence="2">Uncharacterized protein</fullName>
    </submittedName>
</protein>
<feature type="signal peptide" evidence="1">
    <location>
        <begin position="1"/>
        <end position="26"/>
    </location>
</feature>
<evidence type="ECO:0000256" key="1">
    <source>
        <dbReference type="SAM" id="SignalP"/>
    </source>
</evidence>
<dbReference type="Proteomes" id="UP001064632">
    <property type="component" value="Chromosome"/>
</dbReference>
<evidence type="ECO:0000313" key="2">
    <source>
        <dbReference type="EMBL" id="UXI68074.1"/>
    </source>
</evidence>
<feature type="chain" id="PRO_5045583183" evidence="1">
    <location>
        <begin position="27"/>
        <end position="229"/>
    </location>
</feature>
<accession>A0ABY6BDH0</accession>
<dbReference type="RefSeq" id="WP_261695036.1">
    <property type="nucleotide sequence ID" value="NZ_CP104694.1"/>
</dbReference>
<dbReference type="EMBL" id="CP104694">
    <property type="protein sequence ID" value="UXI68074.1"/>
    <property type="molecule type" value="Genomic_DNA"/>
</dbReference>